<gene>
    <name evidence="2" type="ORF">A0O28_0007010</name>
</gene>
<keyword evidence="3" id="KW-1185">Reference proteome</keyword>
<feature type="region of interest" description="Disordered" evidence="1">
    <location>
        <begin position="102"/>
        <end position="211"/>
    </location>
</feature>
<feature type="compositionally biased region" description="Polar residues" evidence="1">
    <location>
        <begin position="164"/>
        <end position="174"/>
    </location>
</feature>
<evidence type="ECO:0000313" key="3">
    <source>
        <dbReference type="Proteomes" id="UP000191004"/>
    </source>
</evidence>
<accession>A0A1T3CHY8</accession>
<name>A0A1T3CHY8_9HYPO</name>
<protein>
    <submittedName>
        <fullName evidence="2">Uncharacterized protein</fullName>
    </submittedName>
</protein>
<sequence>MVLSQLEEGVIACCERIRQCVTACSAADVEADPRLRDELKAAEAKIGLQAQTELLQLVKSSGWSTTRLSVTKALWETFPVGSEDADTQRRFEVDRTASISRDGKLIGAENPNAFRLPGKRSKRRTQAPTPATRTPAPKHSLPQLDTPTPKRPRADEPATPGLPTPTSAPKTRLSTLPVVDYSLPSPAKVNTEACESDETFKDSEEEPESDIEFDDLEERLLDNDSDTEDLPVDESAPVTERLPFAKTTVLVPFVDENGLTRIGTQPMKPAVYIGWAPRVDAADRIRNRALKIWAMVDSKFLVSVPIDNSAEIKGLQEKIMGSLGNYLNDESKVMLRCDYTGVEMSWAAGPQSWSIEAIYPYIVSSKRVAYHAPQNIGSVSTALNWAKGKGAAILLPSVATWLNATDDSTIGFEERKGRWSWAFNAVTNECLIAGVYGLRLDHQHQLDKWAKWSPEKQRETLELMRTGTKTVNTTRELAAHTGKLFYIKSPNELSKSGRVQHNDA</sequence>
<dbReference type="EMBL" id="LVVK01000017">
    <property type="protein sequence ID" value="OPB40621.1"/>
    <property type="molecule type" value="Genomic_DNA"/>
</dbReference>
<proteinExistence type="predicted"/>
<dbReference type="Proteomes" id="UP000191004">
    <property type="component" value="Unassembled WGS sequence"/>
</dbReference>
<comment type="caution">
    <text evidence="2">The sequence shown here is derived from an EMBL/GenBank/DDBJ whole genome shotgun (WGS) entry which is preliminary data.</text>
</comment>
<organism evidence="2 3">
    <name type="scientific">Trichoderma guizhouense</name>
    <dbReference type="NCBI Taxonomy" id="1491466"/>
    <lineage>
        <taxon>Eukaryota</taxon>
        <taxon>Fungi</taxon>
        <taxon>Dikarya</taxon>
        <taxon>Ascomycota</taxon>
        <taxon>Pezizomycotina</taxon>
        <taxon>Sordariomycetes</taxon>
        <taxon>Hypocreomycetidae</taxon>
        <taxon>Hypocreales</taxon>
        <taxon>Hypocreaceae</taxon>
        <taxon>Trichoderma</taxon>
    </lineage>
</organism>
<evidence type="ECO:0000256" key="1">
    <source>
        <dbReference type="SAM" id="MobiDB-lite"/>
    </source>
</evidence>
<reference evidence="2 3" key="1">
    <citation type="submission" date="2016-04" db="EMBL/GenBank/DDBJ databases">
        <title>Multiple horizontal gene transfer events from other fungi enriched the ability of the initially mycotrophic fungus Trichoderma (Ascomycota) to feed on dead plant biomass.</title>
        <authorList>
            <person name="Atanasova L."/>
            <person name="Chenthamara K."/>
            <person name="Zhang J."/>
            <person name="Grujic M."/>
            <person name="Henrissat B."/>
            <person name="Kuo A."/>
            <person name="Aertz A."/>
            <person name="Salamov A."/>
            <person name="Lipzen A."/>
            <person name="Labutti K."/>
            <person name="Barry K."/>
            <person name="Miao Y."/>
            <person name="Rahimi M.J."/>
            <person name="Shen Q."/>
            <person name="Grigoriev I.V."/>
            <person name="Kubicek C.P."/>
            <person name="Druzhinina I.S."/>
        </authorList>
    </citation>
    <scope>NUCLEOTIDE SEQUENCE [LARGE SCALE GENOMIC DNA]</scope>
    <source>
        <strain evidence="2 3">NJAU 4742</strain>
    </source>
</reference>
<dbReference type="AlphaFoldDB" id="A0A1T3CHY8"/>
<feature type="compositionally biased region" description="Low complexity" evidence="1">
    <location>
        <begin position="126"/>
        <end position="137"/>
    </location>
</feature>
<evidence type="ECO:0000313" key="2">
    <source>
        <dbReference type="EMBL" id="OPB40621.1"/>
    </source>
</evidence>